<comment type="caution">
    <text evidence="1">The sequence shown here is derived from an EMBL/GenBank/DDBJ whole genome shotgun (WGS) entry which is preliminary data.</text>
</comment>
<organism evidence="1 2">
    <name type="scientific">Candidatus Nomurabacteria bacterium RIFCSPLOWO2_01_FULL_46_18</name>
    <dbReference type="NCBI Taxonomy" id="1801783"/>
    <lineage>
        <taxon>Bacteria</taxon>
        <taxon>Candidatus Nomuraibacteriota</taxon>
    </lineage>
</organism>
<accession>A0A1F6XF55</accession>
<dbReference type="Gene3D" id="3.30.160.100">
    <property type="entry name" value="Ribosome hibernation promotion factor-like"/>
    <property type="match status" value="1"/>
</dbReference>
<gene>
    <name evidence="1" type="ORF">A2933_02415</name>
</gene>
<dbReference type="InterPro" id="IPR003489">
    <property type="entry name" value="RHF/RaiA"/>
</dbReference>
<reference evidence="1 2" key="1">
    <citation type="journal article" date="2016" name="Nat. Commun.">
        <title>Thousands of microbial genomes shed light on interconnected biogeochemical processes in an aquifer system.</title>
        <authorList>
            <person name="Anantharaman K."/>
            <person name="Brown C.T."/>
            <person name="Hug L.A."/>
            <person name="Sharon I."/>
            <person name="Castelle C.J."/>
            <person name="Probst A.J."/>
            <person name="Thomas B.C."/>
            <person name="Singh A."/>
            <person name="Wilkins M.J."/>
            <person name="Karaoz U."/>
            <person name="Brodie E.L."/>
            <person name="Williams K.H."/>
            <person name="Hubbard S.S."/>
            <person name="Banfield J.F."/>
        </authorList>
    </citation>
    <scope>NUCLEOTIDE SEQUENCE [LARGE SCALE GENOMIC DNA]</scope>
</reference>
<protein>
    <submittedName>
        <fullName evidence="1">Ribosomal subunit interface protein</fullName>
    </submittedName>
</protein>
<dbReference type="SUPFAM" id="SSF69754">
    <property type="entry name" value="Ribosome binding protein Y (YfiA homologue)"/>
    <property type="match status" value="1"/>
</dbReference>
<dbReference type="NCBIfam" id="TIGR00741">
    <property type="entry name" value="yfiA"/>
    <property type="match status" value="1"/>
</dbReference>
<dbReference type="EMBL" id="MFVH01000005">
    <property type="protein sequence ID" value="OGI92638.1"/>
    <property type="molecule type" value="Genomic_DNA"/>
</dbReference>
<sequence>MRINLLGKNIELTPEIEDYVSKKVTNLSKLLVKIEEEGGETNINFEVSKATKHHQKGVIFHADCKINLGGENFYSSADEEDLYAAVDAVKESLFREISKNKDRRLTLLYRGARSIKKMLKGLSKRNPFTGKY</sequence>
<evidence type="ECO:0000313" key="1">
    <source>
        <dbReference type="EMBL" id="OGI92638.1"/>
    </source>
</evidence>
<dbReference type="Pfam" id="PF02482">
    <property type="entry name" value="Ribosomal_S30AE"/>
    <property type="match status" value="1"/>
</dbReference>
<proteinExistence type="predicted"/>
<dbReference type="Proteomes" id="UP000179381">
    <property type="component" value="Unassembled WGS sequence"/>
</dbReference>
<evidence type="ECO:0000313" key="2">
    <source>
        <dbReference type="Proteomes" id="UP000179381"/>
    </source>
</evidence>
<name>A0A1F6XF55_9BACT</name>
<dbReference type="AlphaFoldDB" id="A0A1F6XF55"/>
<dbReference type="InterPro" id="IPR036567">
    <property type="entry name" value="RHF-like"/>
</dbReference>